<dbReference type="eggNOG" id="arCOG10417">
    <property type="taxonomic scope" value="Archaea"/>
</dbReference>
<proteinExistence type="predicted"/>
<sequence length="235" mass="26679">MTRVSMVMAPGVYIIEHGNVDSAVREFVARTLTDVYQIERPEYVEVHIYETRGHVKLPVHNDIVVNAEYEGGLFHEAWAGYPRIHVIVEDIVNVEGSTRRAMLVHEAAHSILHGSQEYYVVALCEYNDLRSVHVAYTVVKDLEVHLWMASRGFMQELGRLRDYFDDGVVGCGTIEDVSNEARRLTVYIALGGHPEMRCGKISRVLYNLLKRVARCKPRPWACRNEVLDVIDAIGG</sequence>
<reference evidence="1 2" key="1">
    <citation type="journal article" date="2011" name="Stand. Genomic Sci.">
        <title>Complete genome sequence of the hyperthermophilic chemolithoautotroph Pyrolobus fumarii type strain (1A).</title>
        <authorList>
            <person name="Anderson I."/>
            <person name="Goker M."/>
            <person name="Nolan M."/>
            <person name="Lucas S."/>
            <person name="Hammon N."/>
            <person name="Deshpande S."/>
            <person name="Cheng J.F."/>
            <person name="Tapia R."/>
            <person name="Han C."/>
            <person name="Goodwin L."/>
            <person name="Pitluck S."/>
            <person name="Huntemann M."/>
            <person name="Liolios K."/>
            <person name="Ivanova N."/>
            <person name="Pagani I."/>
            <person name="Mavromatis K."/>
            <person name="Ovchinikova G."/>
            <person name="Pati A."/>
            <person name="Chen A."/>
            <person name="Palaniappan K."/>
            <person name="Land M."/>
            <person name="Hauser L."/>
            <person name="Brambilla E.M."/>
            <person name="Huber H."/>
            <person name="Yasawong M."/>
            <person name="Rohde M."/>
            <person name="Spring S."/>
            <person name="Abt B."/>
            <person name="Sikorski J."/>
            <person name="Wirth R."/>
            <person name="Detter J.C."/>
            <person name="Woyke T."/>
            <person name="Bristow J."/>
            <person name="Eisen J.A."/>
            <person name="Markowitz V."/>
            <person name="Hugenholtz P."/>
            <person name="Kyrpides N.C."/>
            <person name="Klenk H.P."/>
            <person name="Lapidus A."/>
        </authorList>
    </citation>
    <scope>NUCLEOTIDE SEQUENCE [LARGE SCALE GENOMIC DNA]</scope>
    <source>
        <strain evidence="2">DSM 11204 / 1A</strain>
    </source>
</reference>
<name>G0EHM6_PYRF1</name>
<dbReference type="HOGENOM" id="CLU_097412_0_0_2"/>
<dbReference type="EMBL" id="CP002838">
    <property type="protein sequence ID" value="AEM39379.1"/>
    <property type="molecule type" value="Genomic_DNA"/>
</dbReference>
<dbReference type="AlphaFoldDB" id="G0EHM6"/>
<dbReference type="Proteomes" id="UP000001037">
    <property type="component" value="Chromosome"/>
</dbReference>
<organism evidence="1 2">
    <name type="scientific">Pyrolobus fumarii (strain DSM 11204 / 1A)</name>
    <dbReference type="NCBI Taxonomy" id="694429"/>
    <lineage>
        <taxon>Archaea</taxon>
        <taxon>Thermoproteota</taxon>
        <taxon>Thermoprotei</taxon>
        <taxon>Desulfurococcales</taxon>
        <taxon>Pyrodictiaceae</taxon>
        <taxon>Pyrolobus</taxon>
    </lineage>
</organism>
<dbReference type="InParanoid" id="G0EHM6"/>
<gene>
    <name evidence="1" type="ordered locus">Pyrfu_1522</name>
</gene>
<accession>G0EHM6</accession>
<dbReference type="KEGG" id="pfm:Pyrfu_1522"/>
<evidence type="ECO:0000313" key="1">
    <source>
        <dbReference type="EMBL" id="AEM39379.1"/>
    </source>
</evidence>
<evidence type="ECO:0000313" key="2">
    <source>
        <dbReference type="Proteomes" id="UP000001037"/>
    </source>
</evidence>
<keyword evidence="2" id="KW-1185">Reference proteome</keyword>
<dbReference type="STRING" id="694429.Pyrfu_1522"/>
<protein>
    <submittedName>
        <fullName evidence="1">Uncharacterized protein</fullName>
    </submittedName>
</protein>